<sequence>MNNVWRRHLGLLQDTYQIPSEKRVLPNEEVQYPFQEFKAATPYEMLQAAVQAQVDAKQITSEEANARSAYTFEAFSQIMKGKTVCLWGECFANSKKKMKN</sequence>
<name>A0AAD5Q548_PYTIN</name>
<dbReference type="AlphaFoldDB" id="A0AAD5Q548"/>
<protein>
    <submittedName>
        <fullName evidence="1">Uncharacterized protein</fullName>
    </submittedName>
</protein>
<comment type="caution">
    <text evidence="1">The sequence shown here is derived from an EMBL/GenBank/DDBJ whole genome shotgun (WGS) entry which is preliminary data.</text>
</comment>
<evidence type="ECO:0000313" key="1">
    <source>
        <dbReference type="EMBL" id="KAJ0390610.1"/>
    </source>
</evidence>
<evidence type="ECO:0000313" key="2">
    <source>
        <dbReference type="Proteomes" id="UP001209570"/>
    </source>
</evidence>
<keyword evidence="2" id="KW-1185">Reference proteome</keyword>
<dbReference type="EMBL" id="JAKCXM010001860">
    <property type="protein sequence ID" value="KAJ0390610.1"/>
    <property type="molecule type" value="Genomic_DNA"/>
</dbReference>
<organism evidence="1 2">
    <name type="scientific">Pythium insidiosum</name>
    <name type="common">Pythiosis disease agent</name>
    <dbReference type="NCBI Taxonomy" id="114742"/>
    <lineage>
        <taxon>Eukaryota</taxon>
        <taxon>Sar</taxon>
        <taxon>Stramenopiles</taxon>
        <taxon>Oomycota</taxon>
        <taxon>Peronosporomycetes</taxon>
        <taxon>Pythiales</taxon>
        <taxon>Pythiaceae</taxon>
        <taxon>Pythium</taxon>
    </lineage>
</organism>
<gene>
    <name evidence="1" type="ORF">P43SY_011276</name>
</gene>
<proteinExistence type="predicted"/>
<reference evidence="1" key="1">
    <citation type="submission" date="2021-12" db="EMBL/GenBank/DDBJ databases">
        <title>Prjna785345.</title>
        <authorList>
            <person name="Rujirawat T."/>
            <person name="Krajaejun T."/>
        </authorList>
    </citation>
    <scope>NUCLEOTIDE SEQUENCE</scope>
    <source>
        <strain evidence="1">Pi057C3</strain>
    </source>
</reference>
<accession>A0AAD5Q548</accession>
<dbReference type="Proteomes" id="UP001209570">
    <property type="component" value="Unassembled WGS sequence"/>
</dbReference>